<proteinExistence type="predicted"/>
<keyword evidence="4" id="KW-1185">Reference proteome</keyword>
<evidence type="ECO:0000256" key="2">
    <source>
        <dbReference type="SAM" id="MobiDB-lite"/>
    </source>
</evidence>
<feature type="compositionally biased region" description="Basic residues" evidence="2">
    <location>
        <begin position="435"/>
        <end position="445"/>
    </location>
</feature>
<dbReference type="PROSITE" id="PS50005">
    <property type="entry name" value="TPR"/>
    <property type="match status" value="1"/>
</dbReference>
<dbReference type="InterPro" id="IPR011990">
    <property type="entry name" value="TPR-like_helical_dom_sf"/>
</dbReference>
<feature type="repeat" description="TPR" evidence="1">
    <location>
        <begin position="336"/>
        <end position="369"/>
    </location>
</feature>
<accession>A0A8T2RNY6</accession>
<sequence>MDHLGLTVERQILSLESSSYHRSGFQISSRSLSFKYFKPLRRYPRTCLSEEEKRSGRLLITFRRLSQPMGYTRSSSFQLQNLQHNLQELPEKLESGKPSYLISDVFKALGRAFWILLVGLSVTSPAHARSVTLSRTEALAAENKTHNIGTVKSENGSFDSNTTRADGSLLQDKANDSAEHFLSDDSGYPQAFEERLELGEAFWKGIPTPEGSLLYKIKAHLDSNPGDSWVLEALLRIVLKQKDMLRALTVLETLLEIQPDNLEWKFLKARTHEYLGETLMAQNEYEELLNLRPFSARFLQGLAKVMNKAGQKEEALELIQNAFDQACSEGKDVEAKDLRVLLSQFYIQLGKFEDALQHLTSMIEQDPHDFRPYLCQGLAHILMGEKDKAKESFSKYKKLCPPDAFDQSYLDSLLLKAETTKRVDAMNQLAMKSSSRNRKHSKPMRKPSLFGNTHPRHEASKDMGRK</sequence>
<dbReference type="EMBL" id="CM035431">
    <property type="protein sequence ID" value="KAH7297504.1"/>
    <property type="molecule type" value="Genomic_DNA"/>
</dbReference>
<feature type="region of interest" description="Disordered" evidence="2">
    <location>
        <begin position="430"/>
        <end position="466"/>
    </location>
</feature>
<dbReference type="AlphaFoldDB" id="A0A8T2RNY6"/>
<feature type="compositionally biased region" description="Basic and acidic residues" evidence="2">
    <location>
        <begin position="455"/>
        <end position="466"/>
    </location>
</feature>
<dbReference type="SUPFAM" id="SSF48452">
    <property type="entry name" value="TPR-like"/>
    <property type="match status" value="1"/>
</dbReference>
<evidence type="ECO:0000256" key="1">
    <source>
        <dbReference type="PROSITE-ProRule" id="PRU00339"/>
    </source>
</evidence>
<dbReference type="PANTHER" id="PTHR23082">
    <property type="entry name" value="TRANSCRIPTION INITIATION FACTOR IIIC TFIIIC , POLYPEPTIDE 3-RELATED"/>
    <property type="match status" value="1"/>
</dbReference>
<gene>
    <name evidence="3" type="ORF">KP509_26G072200</name>
</gene>
<protein>
    <submittedName>
        <fullName evidence="3">Uncharacterized protein</fullName>
    </submittedName>
</protein>
<evidence type="ECO:0000313" key="3">
    <source>
        <dbReference type="EMBL" id="KAH7297504.1"/>
    </source>
</evidence>
<dbReference type="OrthoDB" id="2012659at2759"/>
<comment type="caution">
    <text evidence="3">The sequence shown here is derived from an EMBL/GenBank/DDBJ whole genome shotgun (WGS) entry which is preliminary data.</text>
</comment>
<reference evidence="3" key="1">
    <citation type="submission" date="2021-08" db="EMBL/GenBank/DDBJ databases">
        <title>WGS assembly of Ceratopteris richardii.</title>
        <authorList>
            <person name="Marchant D.B."/>
            <person name="Chen G."/>
            <person name="Jenkins J."/>
            <person name="Shu S."/>
            <person name="Leebens-Mack J."/>
            <person name="Grimwood J."/>
            <person name="Schmutz J."/>
            <person name="Soltis P."/>
            <person name="Soltis D."/>
            <person name="Chen Z.-H."/>
        </authorList>
    </citation>
    <scope>NUCLEOTIDE SEQUENCE</scope>
    <source>
        <strain evidence="3">Whitten #5841</strain>
        <tissue evidence="3">Leaf</tissue>
    </source>
</reference>
<dbReference type="GO" id="GO:0000127">
    <property type="term" value="C:transcription factor TFIIIC complex"/>
    <property type="evidence" value="ECO:0007669"/>
    <property type="project" value="TreeGrafter"/>
</dbReference>
<dbReference type="Proteomes" id="UP000825935">
    <property type="component" value="Chromosome 26"/>
</dbReference>
<dbReference type="InterPro" id="IPR019734">
    <property type="entry name" value="TPR_rpt"/>
</dbReference>
<dbReference type="GO" id="GO:0006383">
    <property type="term" value="P:transcription by RNA polymerase III"/>
    <property type="evidence" value="ECO:0007669"/>
    <property type="project" value="InterPro"/>
</dbReference>
<dbReference type="Gene3D" id="1.25.40.10">
    <property type="entry name" value="Tetratricopeptide repeat domain"/>
    <property type="match status" value="2"/>
</dbReference>
<dbReference type="InterPro" id="IPR039340">
    <property type="entry name" value="Tfc4/TFIIIC-102/Sfc4"/>
</dbReference>
<organism evidence="3 4">
    <name type="scientific">Ceratopteris richardii</name>
    <name type="common">Triangle waterfern</name>
    <dbReference type="NCBI Taxonomy" id="49495"/>
    <lineage>
        <taxon>Eukaryota</taxon>
        <taxon>Viridiplantae</taxon>
        <taxon>Streptophyta</taxon>
        <taxon>Embryophyta</taxon>
        <taxon>Tracheophyta</taxon>
        <taxon>Polypodiopsida</taxon>
        <taxon>Polypodiidae</taxon>
        <taxon>Polypodiales</taxon>
        <taxon>Pteridineae</taxon>
        <taxon>Pteridaceae</taxon>
        <taxon>Parkerioideae</taxon>
        <taxon>Ceratopteris</taxon>
    </lineage>
</organism>
<name>A0A8T2RNY6_CERRI</name>
<dbReference type="PANTHER" id="PTHR23082:SF0">
    <property type="entry name" value="GENERAL TRANSCRIPTION FACTOR 3C POLYPEPTIDE 3"/>
    <property type="match status" value="1"/>
</dbReference>
<keyword evidence="1" id="KW-0802">TPR repeat</keyword>
<evidence type="ECO:0000313" key="4">
    <source>
        <dbReference type="Proteomes" id="UP000825935"/>
    </source>
</evidence>